<dbReference type="EMBL" id="CM009295">
    <property type="protein sequence ID" value="PNT31574.1"/>
    <property type="molecule type" value="Genomic_DNA"/>
</dbReference>
<name>A0A2K2A209_POPTR</name>
<evidence type="ECO:0000259" key="1">
    <source>
        <dbReference type="Pfam" id="PF22936"/>
    </source>
</evidence>
<dbReference type="Proteomes" id="UP000006729">
    <property type="component" value="Chromosome 6"/>
</dbReference>
<dbReference type="AlphaFoldDB" id="A0A2K2A209"/>
<evidence type="ECO:0000313" key="2">
    <source>
        <dbReference type="EMBL" id="PNT31574.1"/>
    </source>
</evidence>
<sequence length="105" mass="11847">MKATWSDDWDSSLSDDQEYVANMRFIAIESDNEESREYGEWFLDSACSRHMTKDDSLFSSISKINGGKVTFKDNLKVKIIGVGNIRGYKVALLLALMIVLCGIED</sequence>
<evidence type="ECO:0000313" key="3">
    <source>
        <dbReference type="Proteomes" id="UP000006729"/>
    </source>
</evidence>
<dbReference type="Pfam" id="PF22936">
    <property type="entry name" value="Pol_BBD"/>
    <property type="match status" value="1"/>
</dbReference>
<organism evidence="2 3">
    <name type="scientific">Populus trichocarpa</name>
    <name type="common">Western balsam poplar</name>
    <name type="synonym">Populus balsamifera subsp. trichocarpa</name>
    <dbReference type="NCBI Taxonomy" id="3694"/>
    <lineage>
        <taxon>Eukaryota</taxon>
        <taxon>Viridiplantae</taxon>
        <taxon>Streptophyta</taxon>
        <taxon>Embryophyta</taxon>
        <taxon>Tracheophyta</taxon>
        <taxon>Spermatophyta</taxon>
        <taxon>Magnoliopsida</taxon>
        <taxon>eudicotyledons</taxon>
        <taxon>Gunneridae</taxon>
        <taxon>Pentapetalae</taxon>
        <taxon>rosids</taxon>
        <taxon>fabids</taxon>
        <taxon>Malpighiales</taxon>
        <taxon>Salicaceae</taxon>
        <taxon>Saliceae</taxon>
        <taxon>Populus</taxon>
    </lineage>
</organism>
<accession>A0A2K2A209</accession>
<gene>
    <name evidence="2" type="ORF">POPTR_006G138200</name>
</gene>
<proteinExistence type="predicted"/>
<dbReference type="InParanoid" id="A0A2K2A209"/>
<protein>
    <recommendedName>
        <fullName evidence="1">Retrovirus-related Pol polyprotein from transposon TNT 1-94-like beta-barrel domain-containing protein</fullName>
    </recommendedName>
</protein>
<feature type="domain" description="Retrovirus-related Pol polyprotein from transposon TNT 1-94-like beta-barrel" evidence="1">
    <location>
        <begin position="41"/>
        <end position="86"/>
    </location>
</feature>
<dbReference type="InterPro" id="IPR054722">
    <property type="entry name" value="PolX-like_BBD"/>
</dbReference>
<keyword evidence="3" id="KW-1185">Reference proteome</keyword>
<reference evidence="2 3" key="1">
    <citation type="journal article" date="2006" name="Science">
        <title>The genome of black cottonwood, Populus trichocarpa (Torr. &amp; Gray).</title>
        <authorList>
            <person name="Tuskan G.A."/>
            <person name="Difazio S."/>
            <person name="Jansson S."/>
            <person name="Bohlmann J."/>
            <person name="Grigoriev I."/>
            <person name="Hellsten U."/>
            <person name="Putnam N."/>
            <person name="Ralph S."/>
            <person name="Rombauts S."/>
            <person name="Salamov A."/>
            <person name="Schein J."/>
            <person name="Sterck L."/>
            <person name="Aerts A."/>
            <person name="Bhalerao R.R."/>
            <person name="Bhalerao R.P."/>
            <person name="Blaudez D."/>
            <person name="Boerjan W."/>
            <person name="Brun A."/>
            <person name="Brunner A."/>
            <person name="Busov V."/>
            <person name="Campbell M."/>
            <person name="Carlson J."/>
            <person name="Chalot M."/>
            <person name="Chapman J."/>
            <person name="Chen G.L."/>
            <person name="Cooper D."/>
            <person name="Coutinho P.M."/>
            <person name="Couturier J."/>
            <person name="Covert S."/>
            <person name="Cronk Q."/>
            <person name="Cunningham R."/>
            <person name="Davis J."/>
            <person name="Degroeve S."/>
            <person name="Dejardin A."/>
            <person name="Depamphilis C."/>
            <person name="Detter J."/>
            <person name="Dirks B."/>
            <person name="Dubchak I."/>
            <person name="Duplessis S."/>
            <person name="Ehlting J."/>
            <person name="Ellis B."/>
            <person name="Gendler K."/>
            <person name="Goodstein D."/>
            <person name="Gribskov M."/>
            <person name="Grimwood J."/>
            <person name="Groover A."/>
            <person name="Gunter L."/>
            <person name="Hamberger B."/>
            <person name="Heinze B."/>
            <person name="Helariutta Y."/>
            <person name="Henrissat B."/>
            <person name="Holligan D."/>
            <person name="Holt R."/>
            <person name="Huang W."/>
            <person name="Islam-Faridi N."/>
            <person name="Jones S."/>
            <person name="Jones-Rhoades M."/>
            <person name="Jorgensen R."/>
            <person name="Joshi C."/>
            <person name="Kangasjarvi J."/>
            <person name="Karlsson J."/>
            <person name="Kelleher C."/>
            <person name="Kirkpatrick R."/>
            <person name="Kirst M."/>
            <person name="Kohler A."/>
            <person name="Kalluri U."/>
            <person name="Larimer F."/>
            <person name="Leebens-Mack J."/>
            <person name="Leple J.C."/>
            <person name="Locascio P."/>
            <person name="Lou Y."/>
            <person name="Lucas S."/>
            <person name="Martin F."/>
            <person name="Montanini B."/>
            <person name="Napoli C."/>
            <person name="Nelson D.R."/>
            <person name="Nelson C."/>
            <person name="Nieminen K."/>
            <person name="Nilsson O."/>
            <person name="Pereda V."/>
            <person name="Peter G."/>
            <person name="Philippe R."/>
            <person name="Pilate G."/>
            <person name="Poliakov A."/>
            <person name="Razumovskaya J."/>
            <person name="Richardson P."/>
            <person name="Rinaldi C."/>
            <person name="Ritland K."/>
            <person name="Rouze P."/>
            <person name="Ryaboy D."/>
            <person name="Schmutz J."/>
            <person name="Schrader J."/>
            <person name="Segerman B."/>
            <person name="Shin H."/>
            <person name="Siddiqui A."/>
            <person name="Sterky F."/>
            <person name="Terry A."/>
            <person name="Tsai C.J."/>
            <person name="Uberbacher E."/>
            <person name="Unneberg P."/>
            <person name="Vahala J."/>
            <person name="Wall K."/>
            <person name="Wessler S."/>
            <person name="Yang G."/>
            <person name="Yin T."/>
            <person name="Douglas C."/>
            <person name="Marra M."/>
            <person name="Sandberg G."/>
            <person name="Van de Peer Y."/>
            <person name="Rokhsar D."/>
        </authorList>
    </citation>
    <scope>NUCLEOTIDE SEQUENCE [LARGE SCALE GENOMIC DNA]</scope>
    <source>
        <strain evidence="3">cv. Nisqually</strain>
    </source>
</reference>